<keyword evidence="8" id="KW-0418">Kinase</keyword>
<evidence type="ECO:0000256" key="5">
    <source>
        <dbReference type="ARBA" id="ARBA00023136"/>
    </source>
</evidence>
<organism evidence="8 9">
    <name type="scientific">Noviherbaspirillum galbum</name>
    <dbReference type="NCBI Taxonomy" id="2709383"/>
    <lineage>
        <taxon>Bacteria</taxon>
        <taxon>Pseudomonadati</taxon>
        <taxon>Pseudomonadota</taxon>
        <taxon>Betaproteobacteria</taxon>
        <taxon>Burkholderiales</taxon>
        <taxon>Oxalobacteraceae</taxon>
        <taxon>Noviherbaspirillum</taxon>
    </lineage>
</organism>
<protein>
    <submittedName>
        <fullName evidence="8">Histidine kinase</fullName>
    </submittedName>
</protein>
<evidence type="ECO:0000256" key="2">
    <source>
        <dbReference type="ARBA" id="ARBA00022475"/>
    </source>
</evidence>
<dbReference type="AlphaFoldDB" id="A0A6B3SU00"/>
<keyword evidence="8" id="KW-0808">Transferase</keyword>
<accession>A0A6B3SU00</accession>
<proteinExistence type="predicted"/>
<dbReference type="EMBL" id="JAAIVB010000078">
    <property type="protein sequence ID" value="NEX63938.1"/>
    <property type="molecule type" value="Genomic_DNA"/>
</dbReference>
<evidence type="ECO:0000313" key="8">
    <source>
        <dbReference type="EMBL" id="NEX63938.1"/>
    </source>
</evidence>
<keyword evidence="9" id="KW-1185">Reference proteome</keyword>
<feature type="chain" id="PRO_5025687277" evidence="6">
    <location>
        <begin position="23"/>
        <end position="152"/>
    </location>
</feature>
<evidence type="ECO:0000256" key="6">
    <source>
        <dbReference type="SAM" id="SignalP"/>
    </source>
</evidence>
<keyword evidence="5" id="KW-0472">Membrane</keyword>
<dbReference type="Gene3D" id="3.30.450.20">
    <property type="entry name" value="PAS domain"/>
    <property type="match status" value="1"/>
</dbReference>
<keyword evidence="3" id="KW-0812">Transmembrane</keyword>
<evidence type="ECO:0000256" key="3">
    <source>
        <dbReference type="ARBA" id="ARBA00022692"/>
    </source>
</evidence>
<dbReference type="InterPro" id="IPR033480">
    <property type="entry name" value="sCache_2"/>
</dbReference>
<comment type="caution">
    <text evidence="8">The sequence shown here is derived from an EMBL/GenBank/DDBJ whole genome shotgun (WGS) entry which is preliminary data.</text>
</comment>
<keyword evidence="6" id="KW-0732">Signal</keyword>
<keyword evidence="2" id="KW-1003">Cell membrane</keyword>
<keyword evidence="4" id="KW-1133">Transmembrane helix</keyword>
<feature type="domain" description="Single Cache" evidence="7">
    <location>
        <begin position="30"/>
        <end position="104"/>
    </location>
</feature>
<evidence type="ECO:0000259" key="7">
    <source>
        <dbReference type="SMART" id="SM01049"/>
    </source>
</evidence>
<evidence type="ECO:0000313" key="9">
    <source>
        <dbReference type="Proteomes" id="UP000482155"/>
    </source>
</evidence>
<gene>
    <name evidence="8" type="ORF">G3574_22890</name>
</gene>
<comment type="subcellular location">
    <subcellularLocation>
        <location evidence="1">Cell membrane</location>
        <topology evidence="1">Multi-pass membrane protein</topology>
    </subcellularLocation>
</comment>
<feature type="signal peptide" evidence="6">
    <location>
        <begin position="1"/>
        <end position="22"/>
    </location>
</feature>
<dbReference type="Proteomes" id="UP000482155">
    <property type="component" value="Unassembled WGS sequence"/>
</dbReference>
<dbReference type="SMART" id="SM01049">
    <property type="entry name" value="Cache_2"/>
    <property type="match status" value="1"/>
</dbReference>
<dbReference type="GO" id="GO:0016301">
    <property type="term" value="F:kinase activity"/>
    <property type="evidence" value="ECO:0007669"/>
    <property type="project" value="UniProtKB-KW"/>
</dbReference>
<name>A0A6B3SU00_9BURK</name>
<dbReference type="GO" id="GO:0005886">
    <property type="term" value="C:plasma membrane"/>
    <property type="evidence" value="ECO:0007669"/>
    <property type="project" value="UniProtKB-SubCell"/>
</dbReference>
<sequence>MTRSIKLFVTALAFTASSLCVAAESGTADEATAMVKKAVAYLKANGKDKTLAEVSNNKGQFVDRDLYISVYDMQGNVLAHGTNPKLIGKDVSALKDANGKEFIKDIIGQAKTGGKGHADYVWPNPVTKELQPKTVYFEKTDDMIFSSGYYKR</sequence>
<dbReference type="Pfam" id="PF17200">
    <property type="entry name" value="sCache_2"/>
    <property type="match status" value="1"/>
</dbReference>
<reference evidence="8 9" key="1">
    <citation type="submission" date="2020-02" db="EMBL/GenBank/DDBJ databases">
        <authorList>
            <person name="Kim M.K."/>
        </authorList>
    </citation>
    <scope>NUCLEOTIDE SEQUENCE [LARGE SCALE GENOMIC DNA]</scope>
    <source>
        <strain evidence="8 9">17J57-3</strain>
    </source>
</reference>
<evidence type="ECO:0000256" key="1">
    <source>
        <dbReference type="ARBA" id="ARBA00004651"/>
    </source>
</evidence>
<evidence type="ECO:0000256" key="4">
    <source>
        <dbReference type="ARBA" id="ARBA00022989"/>
    </source>
</evidence>